<dbReference type="NCBIfam" id="TIGR00756">
    <property type="entry name" value="PPR"/>
    <property type="match status" value="4"/>
</dbReference>
<dbReference type="Pfam" id="PF01535">
    <property type="entry name" value="PPR"/>
    <property type="match status" value="2"/>
</dbReference>
<dbReference type="Gene3D" id="1.25.40.10">
    <property type="entry name" value="Tetratricopeptide repeat domain"/>
    <property type="match status" value="3"/>
</dbReference>
<keyword evidence="2" id="KW-0677">Repeat</keyword>
<dbReference type="InterPro" id="IPR002885">
    <property type="entry name" value="PPR_rpt"/>
</dbReference>
<dbReference type="Pfam" id="PF13041">
    <property type="entry name" value="PPR_2"/>
    <property type="match status" value="2"/>
</dbReference>
<feature type="repeat" description="PPR" evidence="3">
    <location>
        <begin position="174"/>
        <end position="208"/>
    </location>
</feature>
<dbReference type="InterPro" id="IPR011990">
    <property type="entry name" value="TPR-like_helical_dom_sf"/>
</dbReference>
<proteinExistence type="inferred from homology"/>
<dbReference type="InterPro" id="IPR050667">
    <property type="entry name" value="PPR-containing_protein"/>
</dbReference>
<dbReference type="EMBL" id="KZ305094">
    <property type="protein sequence ID" value="PIA27497.1"/>
    <property type="molecule type" value="Genomic_DNA"/>
</dbReference>
<dbReference type="PANTHER" id="PTHR47939">
    <property type="entry name" value="MEMBRANE-ASSOCIATED SALT-INDUCIBLE PROTEIN-LIKE"/>
    <property type="match status" value="1"/>
</dbReference>
<dbReference type="OrthoDB" id="185373at2759"/>
<accession>A0A2G5C9I3</accession>
<keyword evidence="5" id="KW-1185">Reference proteome</keyword>
<dbReference type="STRING" id="218851.A0A2G5C9I3"/>
<comment type="similarity">
    <text evidence="1">Belongs to the PPR family. P subfamily.</text>
</comment>
<dbReference type="PROSITE" id="PS51375">
    <property type="entry name" value="PPR"/>
    <property type="match status" value="3"/>
</dbReference>
<gene>
    <name evidence="4" type="ORF">AQUCO_07700047v1</name>
</gene>
<name>A0A2G5C9I3_AQUCA</name>
<evidence type="ECO:0000256" key="1">
    <source>
        <dbReference type="ARBA" id="ARBA00007626"/>
    </source>
</evidence>
<dbReference type="AlphaFoldDB" id="A0A2G5C9I3"/>
<evidence type="ECO:0000313" key="4">
    <source>
        <dbReference type="EMBL" id="PIA27497.1"/>
    </source>
</evidence>
<dbReference type="PANTHER" id="PTHR47939:SF9">
    <property type="entry name" value="(WILD MALAYSIAN BANANA) HYPOTHETICAL PROTEIN"/>
    <property type="match status" value="1"/>
</dbReference>
<protein>
    <recommendedName>
        <fullName evidence="6">Pentacotripeptide-repeat region of PRORP domain-containing protein</fullName>
    </recommendedName>
</protein>
<evidence type="ECO:0000256" key="3">
    <source>
        <dbReference type="PROSITE-ProRule" id="PRU00708"/>
    </source>
</evidence>
<evidence type="ECO:0008006" key="6">
    <source>
        <dbReference type="Google" id="ProtNLM"/>
    </source>
</evidence>
<feature type="repeat" description="PPR" evidence="3">
    <location>
        <begin position="279"/>
        <end position="313"/>
    </location>
</feature>
<dbReference type="FunCoup" id="A0A2G5C9I3">
    <property type="interactions" value="2050"/>
</dbReference>
<evidence type="ECO:0000313" key="5">
    <source>
        <dbReference type="Proteomes" id="UP000230069"/>
    </source>
</evidence>
<evidence type="ECO:0000256" key="2">
    <source>
        <dbReference type="ARBA" id="ARBA00022737"/>
    </source>
</evidence>
<dbReference type="InParanoid" id="A0A2G5C9I3"/>
<sequence>MAFFSRFRIKPLFTHRHFSSILNPDSTTPLTSKQKTRTALALLKSEKNPEKVLDICRAASLTPEFHLDRIAFSVAIQNLTKSQSFECIRSFLEELKTRPDLKNDRFLSHSMILYGQAGMIDNAIKTFREMGEMGIAPSTKTLNALLHACVIAKKYKEVNHIFTDFPNDYKVKPNLDTYNTVIKAYCESGSSKSAYSVVDELEKKGLKPNATTFGTMLAGFYLEEKHEDVGEVLKMMKKRGQRVGLSTYNIRIQSLCKLKRSTEAKALFDEIMSKDMKPNHVTYYHLIHGFGKEGNIEEMKSLFNDMRRRGCEPDSSCYFTLIYYLCQGGDFETALKACKTSISKEWFPNFSTMRTLVDGLVNISMVEEARELVGKVKERFPKSADLWKETEEKLPQ</sequence>
<organism evidence="4 5">
    <name type="scientific">Aquilegia coerulea</name>
    <name type="common">Rocky mountain columbine</name>
    <dbReference type="NCBI Taxonomy" id="218851"/>
    <lineage>
        <taxon>Eukaryota</taxon>
        <taxon>Viridiplantae</taxon>
        <taxon>Streptophyta</taxon>
        <taxon>Embryophyta</taxon>
        <taxon>Tracheophyta</taxon>
        <taxon>Spermatophyta</taxon>
        <taxon>Magnoliopsida</taxon>
        <taxon>Ranunculales</taxon>
        <taxon>Ranunculaceae</taxon>
        <taxon>Thalictroideae</taxon>
        <taxon>Aquilegia</taxon>
    </lineage>
</organism>
<dbReference type="Proteomes" id="UP000230069">
    <property type="component" value="Unassembled WGS sequence"/>
</dbReference>
<feature type="repeat" description="PPR" evidence="3">
    <location>
        <begin position="244"/>
        <end position="278"/>
    </location>
</feature>
<reference evidence="4 5" key="1">
    <citation type="submission" date="2017-09" db="EMBL/GenBank/DDBJ databases">
        <title>WGS assembly of Aquilegia coerulea Goldsmith.</title>
        <authorList>
            <person name="Hodges S."/>
            <person name="Kramer E."/>
            <person name="Nordborg M."/>
            <person name="Tomkins J."/>
            <person name="Borevitz J."/>
            <person name="Derieg N."/>
            <person name="Yan J."/>
            <person name="Mihaltcheva S."/>
            <person name="Hayes R.D."/>
            <person name="Rokhsar D."/>
        </authorList>
    </citation>
    <scope>NUCLEOTIDE SEQUENCE [LARGE SCALE GENOMIC DNA]</scope>
    <source>
        <strain evidence="5">cv. Goldsmith</strain>
    </source>
</reference>